<feature type="transmembrane region" description="Helical" evidence="1">
    <location>
        <begin position="80"/>
        <end position="96"/>
    </location>
</feature>
<dbReference type="AlphaFoldDB" id="A0A3D9RZD2"/>
<protein>
    <recommendedName>
        <fullName evidence="4">PAP2 superfamily protein</fullName>
    </recommendedName>
</protein>
<organism evidence="2 3">
    <name type="scientific">Lutibacter oceani</name>
    <dbReference type="NCBI Taxonomy" id="1853311"/>
    <lineage>
        <taxon>Bacteria</taxon>
        <taxon>Pseudomonadati</taxon>
        <taxon>Bacteroidota</taxon>
        <taxon>Flavobacteriia</taxon>
        <taxon>Flavobacteriales</taxon>
        <taxon>Flavobacteriaceae</taxon>
        <taxon>Lutibacter</taxon>
    </lineage>
</organism>
<dbReference type="OrthoDB" id="9786064at2"/>
<accession>A0A3D9RZD2</accession>
<evidence type="ECO:0000313" key="2">
    <source>
        <dbReference type="EMBL" id="REE83221.1"/>
    </source>
</evidence>
<name>A0A3D9RZD2_9FLAO</name>
<sequence>MKFSRFVSIFFHPINFPILGTLIYFLLLPRYIFKPQEYMIVSVILIGTYVFPIVFLFLLKRFRMINSYHMVTIEERKFPTLLFISITYILANWLFKTSLVDILSLLFFGYGFGFIFSYIFLYIKIKISLHTAAIGGLIGFLIYYSYYYQINLIPALVVLFILSGFIASSRLRLKAHTPKEVFLGFFIGLVTQFLAFAIYYII</sequence>
<keyword evidence="1" id="KW-1133">Transmembrane helix</keyword>
<keyword evidence="1" id="KW-0472">Membrane</keyword>
<feature type="transmembrane region" description="Helical" evidence="1">
    <location>
        <begin position="7"/>
        <end position="27"/>
    </location>
</feature>
<evidence type="ECO:0000313" key="3">
    <source>
        <dbReference type="Proteomes" id="UP000256429"/>
    </source>
</evidence>
<feature type="transmembrane region" description="Helical" evidence="1">
    <location>
        <begin position="102"/>
        <end position="121"/>
    </location>
</feature>
<feature type="transmembrane region" description="Helical" evidence="1">
    <location>
        <begin position="152"/>
        <end position="169"/>
    </location>
</feature>
<comment type="caution">
    <text evidence="2">The sequence shown here is derived from an EMBL/GenBank/DDBJ whole genome shotgun (WGS) entry which is preliminary data.</text>
</comment>
<evidence type="ECO:0008006" key="4">
    <source>
        <dbReference type="Google" id="ProtNLM"/>
    </source>
</evidence>
<feature type="transmembrane region" description="Helical" evidence="1">
    <location>
        <begin position="128"/>
        <end position="146"/>
    </location>
</feature>
<feature type="transmembrane region" description="Helical" evidence="1">
    <location>
        <begin position="39"/>
        <end position="59"/>
    </location>
</feature>
<dbReference type="Gene3D" id="1.20.144.10">
    <property type="entry name" value="Phosphatidic acid phosphatase type 2/haloperoxidase"/>
    <property type="match status" value="1"/>
</dbReference>
<evidence type="ECO:0000256" key="1">
    <source>
        <dbReference type="SAM" id="Phobius"/>
    </source>
</evidence>
<reference evidence="2 3" key="1">
    <citation type="submission" date="2018-08" db="EMBL/GenBank/DDBJ databases">
        <title>Genomic Encyclopedia of Type Strains, Phase III (KMG-III): the genomes of soil and plant-associated and newly described type strains.</title>
        <authorList>
            <person name="Whitman W."/>
        </authorList>
    </citation>
    <scope>NUCLEOTIDE SEQUENCE [LARGE SCALE GENOMIC DNA]</scope>
    <source>
        <strain evidence="2 3">325-5</strain>
    </source>
</reference>
<dbReference type="RefSeq" id="WP_115877897.1">
    <property type="nucleotide sequence ID" value="NZ_QTTQ01000009.1"/>
</dbReference>
<keyword evidence="3" id="KW-1185">Reference proteome</keyword>
<keyword evidence="1" id="KW-0812">Transmembrane</keyword>
<dbReference type="EMBL" id="QTTQ01000009">
    <property type="protein sequence ID" value="REE83221.1"/>
    <property type="molecule type" value="Genomic_DNA"/>
</dbReference>
<proteinExistence type="predicted"/>
<dbReference type="Proteomes" id="UP000256429">
    <property type="component" value="Unassembled WGS sequence"/>
</dbReference>
<gene>
    <name evidence="2" type="ORF">BX611_0506</name>
</gene>
<feature type="transmembrane region" description="Helical" evidence="1">
    <location>
        <begin position="181"/>
        <end position="201"/>
    </location>
</feature>